<organism evidence="1 2">
    <name type="scientific">Xenoophorus captivus</name>
    <dbReference type="NCBI Taxonomy" id="1517983"/>
    <lineage>
        <taxon>Eukaryota</taxon>
        <taxon>Metazoa</taxon>
        <taxon>Chordata</taxon>
        <taxon>Craniata</taxon>
        <taxon>Vertebrata</taxon>
        <taxon>Euteleostomi</taxon>
        <taxon>Actinopterygii</taxon>
        <taxon>Neopterygii</taxon>
        <taxon>Teleostei</taxon>
        <taxon>Neoteleostei</taxon>
        <taxon>Acanthomorphata</taxon>
        <taxon>Ovalentaria</taxon>
        <taxon>Atherinomorphae</taxon>
        <taxon>Cyprinodontiformes</taxon>
        <taxon>Goodeidae</taxon>
        <taxon>Xenoophorus</taxon>
    </lineage>
</organism>
<protein>
    <submittedName>
        <fullName evidence="1">Uncharacterized protein</fullName>
    </submittedName>
</protein>
<keyword evidence="2" id="KW-1185">Reference proteome</keyword>
<name>A0ABV0Q9Q4_9TELE</name>
<dbReference type="Proteomes" id="UP001434883">
    <property type="component" value="Unassembled WGS sequence"/>
</dbReference>
<dbReference type="EMBL" id="JAHRIN010002721">
    <property type="protein sequence ID" value="MEQ2192524.1"/>
    <property type="molecule type" value="Genomic_DNA"/>
</dbReference>
<evidence type="ECO:0000313" key="2">
    <source>
        <dbReference type="Proteomes" id="UP001434883"/>
    </source>
</evidence>
<comment type="caution">
    <text evidence="1">The sequence shown here is derived from an EMBL/GenBank/DDBJ whole genome shotgun (WGS) entry which is preliminary data.</text>
</comment>
<reference evidence="1 2" key="1">
    <citation type="submission" date="2021-06" db="EMBL/GenBank/DDBJ databases">
        <authorList>
            <person name="Palmer J.M."/>
        </authorList>
    </citation>
    <scope>NUCLEOTIDE SEQUENCE [LARGE SCALE GENOMIC DNA]</scope>
    <source>
        <strain evidence="1 2">XC_2019</strain>
        <tissue evidence="1">Muscle</tissue>
    </source>
</reference>
<proteinExistence type="predicted"/>
<accession>A0ABV0Q9Q4</accession>
<gene>
    <name evidence="1" type="ORF">XENOCAPTIV_013012</name>
</gene>
<evidence type="ECO:0000313" key="1">
    <source>
        <dbReference type="EMBL" id="MEQ2192524.1"/>
    </source>
</evidence>
<sequence>MSKPHSFSVDGVSKCNTKAPVNISKIFVLGSHSAPAQTMLTLCQNTNLPITFNHISISDICQQYLIGLDFCFLCFQKTALYTVELCKTFTSHRESCSIQFLCIHPSAKSSPPQ</sequence>